<organism evidence="2 3">
    <name type="scientific">Durusdinium trenchii</name>
    <dbReference type="NCBI Taxonomy" id="1381693"/>
    <lineage>
        <taxon>Eukaryota</taxon>
        <taxon>Sar</taxon>
        <taxon>Alveolata</taxon>
        <taxon>Dinophyceae</taxon>
        <taxon>Suessiales</taxon>
        <taxon>Symbiodiniaceae</taxon>
        <taxon>Durusdinium</taxon>
    </lineage>
</organism>
<gene>
    <name evidence="2" type="ORF">SCF082_LOCUS30368</name>
</gene>
<keyword evidence="3" id="KW-1185">Reference proteome</keyword>
<feature type="compositionally biased region" description="Acidic residues" evidence="1">
    <location>
        <begin position="182"/>
        <end position="203"/>
    </location>
</feature>
<accession>A0ABP0MXU2</accession>
<dbReference type="EMBL" id="CAXAMM010025036">
    <property type="protein sequence ID" value="CAK9056337.1"/>
    <property type="molecule type" value="Genomic_DNA"/>
</dbReference>
<reference evidence="2 3" key="1">
    <citation type="submission" date="2024-02" db="EMBL/GenBank/DDBJ databases">
        <authorList>
            <person name="Chen Y."/>
            <person name="Shah S."/>
            <person name="Dougan E. K."/>
            <person name="Thang M."/>
            <person name="Chan C."/>
        </authorList>
    </citation>
    <scope>NUCLEOTIDE SEQUENCE [LARGE SCALE GENOMIC DNA]</scope>
</reference>
<evidence type="ECO:0000256" key="1">
    <source>
        <dbReference type="SAM" id="MobiDB-lite"/>
    </source>
</evidence>
<feature type="region of interest" description="Disordered" evidence="1">
    <location>
        <begin position="181"/>
        <end position="203"/>
    </location>
</feature>
<proteinExistence type="predicted"/>
<dbReference type="Proteomes" id="UP001642464">
    <property type="component" value="Unassembled WGS sequence"/>
</dbReference>
<evidence type="ECO:0000313" key="2">
    <source>
        <dbReference type="EMBL" id="CAK9056337.1"/>
    </source>
</evidence>
<evidence type="ECO:0000313" key="3">
    <source>
        <dbReference type="Proteomes" id="UP001642464"/>
    </source>
</evidence>
<sequence length="826" mass="94112">MEAVGSPEQPPEYISPAAAKARLRRVCEPNSKGEYKVPKDIVDQFKDKESRSNLEKMFEKCGNNPERFIAKVKRIYQNIDEFTCEANYEYMSEQDMIDAKWSERKRQGVKKHCEGKPGFTRKSEYGEGTLYWALVSQKGRTQRSIYEKAFEEEASDTEVPRVGGRVGAIDQDCTMTNIDAGGECDEDRPGCDEDLDSSGGEDEQQQKILKQVNFPPEIERADLQPSSLVTKVSKAIQKRVARLAFHKERLSKVESSANDERDLYGKFFRWGMSMPVEIELVEHMDGNNVLPTHWVRPSSWVRELMRLHPETLTGGCRRPRDISLQLKSFWAMYRSFHPEHELFSSPNVGRLDKVLPLCLFGDEGRGPKRGEFLIWSIESPFGVKEAPSTTVCTCKDELRECGDFIGGPDHVPTTTATPEEFHRACMQATNNKGHSFLTRHVLFGLPSAKYKEVPAVEQKHIQLVVDDLVDLFNTGVNVGGVQWYACVIGNKGDFKHQAAVGNLERSYSSIGSTYGNYMCSLCLAGAPGIPFEQFEHEPRWASTLFQARPWSSRPYLTNVHFDESKPEHLLKLDAFHLWKVGLGRDLVGSAVVIFCRIGLFDSEGDALDIDSRLERAHSSFRLWSLTNHKSPGLRSFKKAFFSMKTFADSPWANCKGSDCVLLTQWLRWFVSLHLAVPTDVSREYERLLKLFKHTADQSLDVFKVLYGHALWMSRTCSKHLYARLFLLLRGYKLLAAEALAMNMAGWALKPKMHALAHLAHEVRHQLQKGNALILNPLCWGCEQNEDTMGHVSRLARKVSVRTITQRVLCRYFLKKRALLRRMRRNA</sequence>
<protein>
    <submittedName>
        <fullName evidence="2">Uncharacterized protein</fullName>
    </submittedName>
</protein>
<name>A0ABP0MXU2_9DINO</name>
<comment type="caution">
    <text evidence="2">The sequence shown here is derived from an EMBL/GenBank/DDBJ whole genome shotgun (WGS) entry which is preliminary data.</text>
</comment>